<organism evidence="2 3">
    <name type="scientific">Caerostris extrusa</name>
    <name type="common">Bark spider</name>
    <name type="synonym">Caerostris bankana</name>
    <dbReference type="NCBI Taxonomy" id="172846"/>
    <lineage>
        <taxon>Eukaryota</taxon>
        <taxon>Metazoa</taxon>
        <taxon>Ecdysozoa</taxon>
        <taxon>Arthropoda</taxon>
        <taxon>Chelicerata</taxon>
        <taxon>Arachnida</taxon>
        <taxon>Araneae</taxon>
        <taxon>Araneomorphae</taxon>
        <taxon>Entelegynae</taxon>
        <taxon>Araneoidea</taxon>
        <taxon>Araneidae</taxon>
        <taxon>Caerostris</taxon>
    </lineage>
</organism>
<sequence>MAWEKVTKFLIHAEMLIIRSSNLKRIRVIISSSDVDELPQQIPVLRKEAKLNNDMGFEEQPGTSLFQTPNLPQKSSGRH</sequence>
<name>A0AAV4TAC7_CAEEX</name>
<comment type="caution">
    <text evidence="2">The sequence shown here is derived from an EMBL/GenBank/DDBJ whole genome shotgun (WGS) entry which is preliminary data.</text>
</comment>
<protein>
    <submittedName>
        <fullName evidence="2">Uncharacterized protein</fullName>
    </submittedName>
</protein>
<evidence type="ECO:0000313" key="2">
    <source>
        <dbReference type="EMBL" id="GIY43030.1"/>
    </source>
</evidence>
<keyword evidence="3" id="KW-1185">Reference proteome</keyword>
<feature type="region of interest" description="Disordered" evidence="1">
    <location>
        <begin position="55"/>
        <end position="79"/>
    </location>
</feature>
<proteinExistence type="predicted"/>
<evidence type="ECO:0000313" key="3">
    <source>
        <dbReference type="Proteomes" id="UP001054945"/>
    </source>
</evidence>
<dbReference type="EMBL" id="BPLR01010921">
    <property type="protein sequence ID" value="GIY43030.1"/>
    <property type="molecule type" value="Genomic_DNA"/>
</dbReference>
<feature type="compositionally biased region" description="Polar residues" evidence="1">
    <location>
        <begin position="61"/>
        <end position="79"/>
    </location>
</feature>
<evidence type="ECO:0000256" key="1">
    <source>
        <dbReference type="SAM" id="MobiDB-lite"/>
    </source>
</evidence>
<reference evidence="2 3" key="1">
    <citation type="submission" date="2021-06" db="EMBL/GenBank/DDBJ databases">
        <title>Caerostris extrusa draft genome.</title>
        <authorList>
            <person name="Kono N."/>
            <person name="Arakawa K."/>
        </authorList>
    </citation>
    <scope>NUCLEOTIDE SEQUENCE [LARGE SCALE GENOMIC DNA]</scope>
</reference>
<gene>
    <name evidence="2" type="ORF">CEXT_763501</name>
</gene>
<dbReference type="AlphaFoldDB" id="A0AAV4TAC7"/>
<dbReference type="Proteomes" id="UP001054945">
    <property type="component" value="Unassembled WGS sequence"/>
</dbReference>
<accession>A0AAV4TAC7</accession>